<accession>A0A7R9P8C9</accession>
<dbReference type="AlphaFoldDB" id="A0A7R9P8C9"/>
<protein>
    <submittedName>
        <fullName evidence="1">(California timema) hypothetical protein</fullName>
    </submittedName>
</protein>
<proteinExistence type="predicted"/>
<name>A0A7R9P8C9_TIMCA</name>
<dbReference type="EMBL" id="OE181935">
    <property type="protein sequence ID" value="CAD7573892.1"/>
    <property type="molecule type" value="Genomic_DNA"/>
</dbReference>
<evidence type="ECO:0000313" key="1">
    <source>
        <dbReference type="EMBL" id="CAD7573892.1"/>
    </source>
</evidence>
<gene>
    <name evidence="1" type="ORF">TCMB3V08_LOCUS6515</name>
</gene>
<organism evidence="1">
    <name type="scientific">Timema californicum</name>
    <name type="common">California timema</name>
    <name type="synonym">Walking stick</name>
    <dbReference type="NCBI Taxonomy" id="61474"/>
    <lineage>
        <taxon>Eukaryota</taxon>
        <taxon>Metazoa</taxon>
        <taxon>Ecdysozoa</taxon>
        <taxon>Arthropoda</taxon>
        <taxon>Hexapoda</taxon>
        <taxon>Insecta</taxon>
        <taxon>Pterygota</taxon>
        <taxon>Neoptera</taxon>
        <taxon>Polyneoptera</taxon>
        <taxon>Phasmatodea</taxon>
        <taxon>Timematodea</taxon>
        <taxon>Timematoidea</taxon>
        <taxon>Timematidae</taxon>
        <taxon>Timema</taxon>
    </lineage>
</organism>
<reference evidence="1" key="1">
    <citation type="submission" date="2020-11" db="EMBL/GenBank/DDBJ databases">
        <authorList>
            <person name="Tran Van P."/>
        </authorList>
    </citation>
    <scope>NUCLEOTIDE SEQUENCE</scope>
</reference>
<sequence length="667" mass="72561">MLSSYDENSQALHALEQDTALEGPLLFSLLLQKLNGDTRHRFKTSRGTNLMVSPLLFVEYWILLLKLLSSCAQPLQVKRTRASRSINAISQALVNTKGLNYLNISSMNGNIISQEHPILILDKITSDLPRAVLSLYIKSKMASFVLADPTFDTHALIDILLGVDLFAQIMTGEQYILGKDLLIAFGTVFGVVLMGPNPCSAPRLPPVHFNGVTTLLSTNNIDLHSSLHNFWKLEVPPHSVGFSKKQLCEDHFVSTHTRDYSFKDSHPILADSPSNARNIFNILKRFAAQPQFKQLYVYIMEDCLTAGRTPKPCRVTDPEGGRCFSQGQTLKVAGVDLIGRCFSQGQTLKVADVDLSGRTNPEGGRCFSQGQTLKVTGIDLSGKYFSQGQTLKVAGVSQRTNPEVASISQRTNPEGGRCFSQGQTLKVTGIDLSGKYFSQGQTLKVAGVSQRTNPEVASISQRTNPEGGRCFSQGQTLKVTGIDLSGKYFSQGQTLKVAGVSQRTNPEVASISQRTNPEGGRCFSQGQTLKVTGIDLSGKYFSQGQTLKVAGVSQRTNPEVASISQRTNPEGGRCFSQGQTLKVTGIDLSGKYFSQGQTLKVAGVSQRTNPEVASISQRTNPEGGRCFSQGQTLKVTGIDLSGKYFSQGQTLKVAGVSQRTNPEDERR</sequence>